<dbReference type="EMBL" id="KL142385">
    <property type="protein sequence ID" value="KDR73597.1"/>
    <property type="molecule type" value="Genomic_DNA"/>
</dbReference>
<dbReference type="CDD" id="cd02947">
    <property type="entry name" value="TRX_family"/>
    <property type="match status" value="1"/>
</dbReference>
<evidence type="ECO:0000313" key="5">
    <source>
        <dbReference type="EMBL" id="KDR73597.1"/>
    </source>
</evidence>
<dbReference type="AlphaFoldDB" id="A0A067SU62"/>
<dbReference type="PANTHER" id="PTHR45663:SF11">
    <property type="entry name" value="GEO12009P1"/>
    <property type="match status" value="1"/>
</dbReference>
<dbReference type="InterPro" id="IPR036249">
    <property type="entry name" value="Thioredoxin-like_sf"/>
</dbReference>
<dbReference type="STRING" id="685588.A0A067SU62"/>
<dbReference type="Proteomes" id="UP000027222">
    <property type="component" value="Unassembled WGS sequence"/>
</dbReference>
<gene>
    <name evidence="5" type="ORF">GALMADRAFT_251339</name>
</gene>
<dbReference type="Gene3D" id="3.40.30.10">
    <property type="entry name" value="Glutaredoxin"/>
    <property type="match status" value="1"/>
</dbReference>
<evidence type="ECO:0000259" key="4">
    <source>
        <dbReference type="PROSITE" id="PS51352"/>
    </source>
</evidence>
<organism evidence="5 6">
    <name type="scientific">Galerina marginata (strain CBS 339.88)</name>
    <dbReference type="NCBI Taxonomy" id="685588"/>
    <lineage>
        <taxon>Eukaryota</taxon>
        <taxon>Fungi</taxon>
        <taxon>Dikarya</taxon>
        <taxon>Basidiomycota</taxon>
        <taxon>Agaricomycotina</taxon>
        <taxon>Agaricomycetes</taxon>
        <taxon>Agaricomycetidae</taxon>
        <taxon>Agaricales</taxon>
        <taxon>Agaricineae</taxon>
        <taxon>Strophariaceae</taxon>
        <taxon>Galerina</taxon>
    </lineage>
</organism>
<dbReference type="InterPro" id="IPR017937">
    <property type="entry name" value="Thioredoxin_CS"/>
</dbReference>
<name>A0A067SU62_GALM3</name>
<dbReference type="HOGENOM" id="CLU_090389_11_0_1"/>
<proteinExistence type="predicted"/>
<protein>
    <recommendedName>
        <fullName evidence="4">Thioredoxin domain-containing protein</fullName>
    </recommendedName>
</protein>
<evidence type="ECO:0000256" key="3">
    <source>
        <dbReference type="ARBA" id="ARBA00023157"/>
    </source>
</evidence>
<dbReference type="GO" id="GO:0005737">
    <property type="term" value="C:cytoplasm"/>
    <property type="evidence" value="ECO:0007669"/>
    <property type="project" value="TreeGrafter"/>
</dbReference>
<sequence>MVYRSFKSSALSFRPMRASCLASGTRSFHASPPRGVLYAKADQQTFTKAINAKGRIAVVDFYADWCGPCHQLAPVVESLTNEPNKSGSGFPFDLVKVDTDSDEGQIIGAKYKIRALPTVIAFRDGTPVSQFVGALNEAGVREFLNQL</sequence>
<feature type="domain" description="Thioredoxin" evidence="4">
    <location>
        <begin position="35"/>
        <end position="147"/>
    </location>
</feature>
<evidence type="ECO:0000256" key="1">
    <source>
        <dbReference type="ARBA" id="ARBA00022448"/>
    </source>
</evidence>
<dbReference type="PANTHER" id="PTHR45663">
    <property type="entry name" value="GEO12009P1"/>
    <property type="match status" value="1"/>
</dbReference>
<keyword evidence="2" id="KW-0249">Electron transport</keyword>
<dbReference type="OrthoDB" id="2121326at2759"/>
<keyword evidence="3" id="KW-1015">Disulfide bond</keyword>
<evidence type="ECO:0000256" key="2">
    <source>
        <dbReference type="ARBA" id="ARBA00022982"/>
    </source>
</evidence>
<dbReference type="PROSITE" id="PS00194">
    <property type="entry name" value="THIOREDOXIN_1"/>
    <property type="match status" value="1"/>
</dbReference>
<dbReference type="SUPFAM" id="SSF52833">
    <property type="entry name" value="Thioredoxin-like"/>
    <property type="match status" value="1"/>
</dbReference>
<dbReference type="Pfam" id="PF00085">
    <property type="entry name" value="Thioredoxin"/>
    <property type="match status" value="1"/>
</dbReference>
<reference evidence="6" key="1">
    <citation type="journal article" date="2014" name="Proc. Natl. Acad. Sci. U.S.A.">
        <title>Extensive sampling of basidiomycete genomes demonstrates inadequacy of the white-rot/brown-rot paradigm for wood decay fungi.</title>
        <authorList>
            <person name="Riley R."/>
            <person name="Salamov A.A."/>
            <person name="Brown D.W."/>
            <person name="Nagy L.G."/>
            <person name="Floudas D."/>
            <person name="Held B.W."/>
            <person name="Levasseur A."/>
            <person name="Lombard V."/>
            <person name="Morin E."/>
            <person name="Otillar R."/>
            <person name="Lindquist E.A."/>
            <person name="Sun H."/>
            <person name="LaButti K.M."/>
            <person name="Schmutz J."/>
            <person name="Jabbour D."/>
            <person name="Luo H."/>
            <person name="Baker S.E."/>
            <person name="Pisabarro A.G."/>
            <person name="Walton J.D."/>
            <person name="Blanchette R.A."/>
            <person name="Henrissat B."/>
            <person name="Martin F."/>
            <person name="Cullen D."/>
            <person name="Hibbett D.S."/>
            <person name="Grigoriev I.V."/>
        </authorList>
    </citation>
    <scope>NUCLEOTIDE SEQUENCE [LARGE SCALE GENOMIC DNA]</scope>
    <source>
        <strain evidence="6">CBS 339.88</strain>
    </source>
</reference>
<dbReference type="PRINTS" id="PR00421">
    <property type="entry name" value="THIOREDOXIN"/>
</dbReference>
<dbReference type="PROSITE" id="PS51352">
    <property type="entry name" value="THIOREDOXIN_2"/>
    <property type="match status" value="1"/>
</dbReference>
<keyword evidence="6" id="KW-1185">Reference proteome</keyword>
<dbReference type="InterPro" id="IPR013766">
    <property type="entry name" value="Thioredoxin_domain"/>
</dbReference>
<keyword evidence="1" id="KW-0813">Transport</keyword>
<dbReference type="GO" id="GO:0015035">
    <property type="term" value="F:protein-disulfide reductase activity"/>
    <property type="evidence" value="ECO:0007669"/>
    <property type="project" value="TreeGrafter"/>
</dbReference>
<accession>A0A067SU62</accession>
<evidence type="ECO:0000313" key="6">
    <source>
        <dbReference type="Proteomes" id="UP000027222"/>
    </source>
</evidence>